<feature type="region of interest" description="Disordered" evidence="1">
    <location>
        <begin position="118"/>
        <end position="150"/>
    </location>
</feature>
<evidence type="ECO:0000256" key="1">
    <source>
        <dbReference type="SAM" id="MobiDB-lite"/>
    </source>
</evidence>
<feature type="compositionally biased region" description="Polar residues" evidence="1">
    <location>
        <begin position="134"/>
        <end position="150"/>
    </location>
</feature>
<evidence type="ECO:0000313" key="4">
    <source>
        <dbReference type="Proteomes" id="UP001283361"/>
    </source>
</evidence>
<feature type="signal peptide" evidence="2">
    <location>
        <begin position="1"/>
        <end position="21"/>
    </location>
</feature>
<name>A0AAE0XUG1_9GAST</name>
<gene>
    <name evidence="3" type="ORF">RRG08_055234</name>
</gene>
<feature type="chain" id="PRO_5042252573" description="Secreted protein" evidence="2">
    <location>
        <begin position="22"/>
        <end position="150"/>
    </location>
</feature>
<dbReference type="EMBL" id="JAWDGP010007558">
    <property type="protein sequence ID" value="KAK3713592.1"/>
    <property type="molecule type" value="Genomic_DNA"/>
</dbReference>
<dbReference type="Proteomes" id="UP001283361">
    <property type="component" value="Unassembled WGS sequence"/>
</dbReference>
<accession>A0AAE0XUG1</accession>
<proteinExistence type="predicted"/>
<evidence type="ECO:0000256" key="2">
    <source>
        <dbReference type="SAM" id="SignalP"/>
    </source>
</evidence>
<evidence type="ECO:0000313" key="3">
    <source>
        <dbReference type="EMBL" id="KAK3713592.1"/>
    </source>
</evidence>
<evidence type="ECO:0008006" key="5">
    <source>
        <dbReference type="Google" id="ProtNLM"/>
    </source>
</evidence>
<comment type="caution">
    <text evidence="3">The sequence shown here is derived from an EMBL/GenBank/DDBJ whole genome shotgun (WGS) entry which is preliminary data.</text>
</comment>
<sequence length="150" mass="17133">MMLGMFIFLCPLFHLIGRGRGCAFTILTPIPVLASKQTAATTTKYYDSYRGMEVFKTSLIACLAFMFITSLTRTSAHGLAENWRAPAAGGGAQDVTVPDRTRRQAHYYVGHLHWNTYRNRNRNRNRNRDRQRQGWSRYQTNSNTGPVRDA</sequence>
<organism evidence="3 4">
    <name type="scientific">Elysia crispata</name>
    <name type="common">lettuce slug</name>
    <dbReference type="NCBI Taxonomy" id="231223"/>
    <lineage>
        <taxon>Eukaryota</taxon>
        <taxon>Metazoa</taxon>
        <taxon>Spiralia</taxon>
        <taxon>Lophotrochozoa</taxon>
        <taxon>Mollusca</taxon>
        <taxon>Gastropoda</taxon>
        <taxon>Heterobranchia</taxon>
        <taxon>Euthyneura</taxon>
        <taxon>Panpulmonata</taxon>
        <taxon>Sacoglossa</taxon>
        <taxon>Placobranchoidea</taxon>
        <taxon>Plakobranchidae</taxon>
        <taxon>Elysia</taxon>
    </lineage>
</organism>
<reference evidence="3" key="1">
    <citation type="journal article" date="2023" name="G3 (Bethesda)">
        <title>A reference genome for the long-term kleptoplast-retaining sea slug Elysia crispata morphotype clarki.</title>
        <authorList>
            <person name="Eastman K.E."/>
            <person name="Pendleton A.L."/>
            <person name="Shaikh M.A."/>
            <person name="Suttiyut T."/>
            <person name="Ogas R."/>
            <person name="Tomko P."/>
            <person name="Gavelis G."/>
            <person name="Widhalm J.R."/>
            <person name="Wisecaver J.H."/>
        </authorList>
    </citation>
    <scope>NUCLEOTIDE SEQUENCE</scope>
    <source>
        <strain evidence="3">ECLA1</strain>
    </source>
</reference>
<dbReference type="AlphaFoldDB" id="A0AAE0XUG1"/>
<keyword evidence="4" id="KW-1185">Reference proteome</keyword>
<protein>
    <recommendedName>
        <fullName evidence="5">Secreted protein</fullName>
    </recommendedName>
</protein>
<keyword evidence="2" id="KW-0732">Signal</keyword>